<dbReference type="EMBL" id="QKYT01000325">
    <property type="protein sequence ID" value="RIA87125.1"/>
    <property type="molecule type" value="Genomic_DNA"/>
</dbReference>
<gene>
    <name evidence="1" type="ORF">C1645_807460</name>
</gene>
<dbReference type="Proteomes" id="UP000265703">
    <property type="component" value="Unassembled WGS sequence"/>
</dbReference>
<comment type="caution">
    <text evidence="1">The sequence shown here is derived from an EMBL/GenBank/DDBJ whole genome shotgun (WGS) entry which is preliminary data.</text>
</comment>
<keyword evidence="2" id="KW-1185">Reference proteome</keyword>
<evidence type="ECO:0000313" key="2">
    <source>
        <dbReference type="Proteomes" id="UP000265703"/>
    </source>
</evidence>
<proteinExistence type="predicted"/>
<reference evidence="1 2" key="1">
    <citation type="submission" date="2018-06" db="EMBL/GenBank/DDBJ databases">
        <title>Comparative genomics reveals the genomic features of Rhizophagus irregularis, R. cerebriforme, R. diaphanum and Gigaspora rosea, and their symbiotic lifestyle signature.</title>
        <authorList>
            <person name="Morin E."/>
            <person name="San Clemente H."/>
            <person name="Chen E.C.H."/>
            <person name="De La Providencia I."/>
            <person name="Hainaut M."/>
            <person name="Kuo A."/>
            <person name="Kohler A."/>
            <person name="Murat C."/>
            <person name="Tang N."/>
            <person name="Roy S."/>
            <person name="Loubradou J."/>
            <person name="Henrissat B."/>
            <person name="Grigoriev I.V."/>
            <person name="Corradi N."/>
            <person name="Roux C."/>
            <person name="Martin F.M."/>
        </authorList>
    </citation>
    <scope>NUCLEOTIDE SEQUENCE [LARGE SCALE GENOMIC DNA]</scope>
    <source>
        <strain evidence="1 2">DAOM 227022</strain>
    </source>
</reference>
<organism evidence="1 2">
    <name type="scientific">Glomus cerebriforme</name>
    <dbReference type="NCBI Taxonomy" id="658196"/>
    <lineage>
        <taxon>Eukaryota</taxon>
        <taxon>Fungi</taxon>
        <taxon>Fungi incertae sedis</taxon>
        <taxon>Mucoromycota</taxon>
        <taxon>Glomeromycotina</taxon>
        <taxon>Glomeromycetes</taxon>
        <taxon>Glomerales</taxon>
        <taxon>Glomeraceae</taxon>
        <taxon>Glomus</taxon>
    </lineage>
</organism>
<evidence type="ECO:0000313" key="1">
    <source>
        <dbReference type="EMBL" id="RIA87125.1"/>
    </source>
</evidence>
<dbReference type="AlphaFoldDB" id="A0A397SSX2"/>
<accession>A0A397SSX2</accession>
<protein>
    <submittedName>
        <fullName evidence="1">Uncharacterized protein</fullName>
    </submittedName>
</protein>
<name>A0A397SSX2_9GLOM</name>
<sequence>MDISDADINLILDATDGVGHVWEGVDDNTIPDMIIKASWMVSEKYIDRMNDDIVIDMGHIRALLMIKTLACIDENVLLSLEKASHCRGARGHEDKRRGMATAALKAQAQAAK</sequence>